<sequence length="624" mass="72821">MLKKFKLIVLYSKNMGPGWALFRLQYELKKRMGYFSRVNKSILNKANKPSSNLFYFSKPGLVNPNYSFKTNKENKIIGKAENALNGKIFAFSHTYMDYAEANGRINWHLNPVLKVEAPRNVPWNKLPDFGPYGDIKLIWEASRFPQVFFFINAFSLTKDEKYARGCLQQIEHWIDNNPFPYGVNYKCGQEISFRLFAWILALDYFYDYLSPELTRKIVKNIYISLLRVAANIDFAAKSVKNNHSISEAAGLLIGGVLFPQFPESQKFIKKGIKYLQKELSYQVYDDGAYIQHSFNYQRLALDVLSFVIIIAKKNKLQLPEIIYTAHKKMIAFLSAFVQPNGFLPNYGQNDGSYLFPLAASHYRDFRESINLASAVHEPYTYFFKDYATLIQFFNLKAKAGRQLSENQKFDTGGYYILKNKYSFSFIRCHSYKHRPAQSDMLHLDVWKDGVNVFCDSGTFSYNVDKNFKRQFFGTRGHNTVMLNQSNQMEEILHFGWANWIKSKLIYFDGKAFEGEHYGYKKEEHAIHRRKVQLENNKIFITDTITGDKNSLIKIEQIWNSPLNFKMVSSNKFENEHVRIHANINGKKEEAYLSEYYNDYYTGTRIIFSVEAQLPFIIKTSIEIL</sequence>
<evidence type="ECO:0000313" key="8">
    <source>
        <dbReference type="EMBL" id="EHO41852.1"/>
    </source>
</evidence>
<reference evidence="7 10" key="2">
    <citation type="submission" date="2016-11" db="EMBL/GenBank/DDBJ databases">
        <title>Genomic analysis of Caldithrix abyssi and proposal of a novel bacterial phylum Caldithrichaeota.</title>
        <authorList>
            <person name="Kublanov I."/>
            <person name="Sigalova O."/>
            <person name="Gavrilov S."/>
            <person name="Lebedinsky A."/>
            <person name="Ivanova N."/>
            <person name="Daum C."/>
            <person name="Reddy T."/>
            <person name="Klenk H.P."/>
            <person name="Goker M."/>
            <person name="Reva O."/>
            <person name="Miroshnichenko M."/>
            <person name="Kyprides N."/>
            <person name="Woyke T."/>
            <person name="Gelfand M."/>
        </authorList>
    </citation>
    <scope>NUCLEOTIDE SEQUENCE [LARGE SCALE GENOMIC DNA]</scope>
    <source>
        <strain evidence="7 10">LF13</strain>
    </source>
</reference>
<dbReference type="InterPro" id="IPR012480">
    <property type="entry name" value="Hepar_II_III_C"/>
</dbReference>
<dbReference type="EMBL" id="CM001402">
    <property type="protein sequence ID" value="EHO41852.1"/>
    <property type="molecule type" value="Genomic_DNA"/>
</dbReference>
<dbReference type="STRING" id="880073.Cabys_1025"/>
<accession>H1XWL4</accession>
<gene>
    <name evidence="7" type="ORF">Cabys_1025</name>
    <name evidence="8" type="ORF">Calab_2242</name>
</gene>
<dbReference type="Pfam" id="PF07940">
    <property type="entry name" value="Hepar_II_III_C"/>
    <property type="match status" value="1"/>
</dbReference>
<evidence type="ECO:0000259" key="6">
    <source>
        <dbReference type="Pfam" id="PF16889"/>
    </source>
</evidence>
<keyword evidence="2" id="KW-0732">Signal</keyword>
<dbReference type="OrthoDB" id="9763014at2"/>
<dbReference type="eggNOG" id="COG5360">
    <property type="taxonomic scope" value="Bacteria"/>
</dbReference>
<dbReference type="HOGENOM" id="CLU_022012_1_0_0"/>
<protein>
    <submittedName>
        <fullName evidence="8">Heparinase II/III family protein</fullName>
    </submittedName>
    <submittedName>
        <fullName evidence="7">Heparinase II/III-like protein</fullName>
    </submittedName>
</protein>
<dbReference type="Gene3D" id="2.70.98.70">
    <property type="match status" value="1"/>
</dbReference>
<evidence type="ECO:0000256" key="1">
    <source>
        <dbReference type="ARBA" id="ARBA00004418"/>
    </source>
</evidence>
<evidence type="ECO:0000259" key="5">
    <source>
        <dbReference type="Pfam" id="PF07940"/>
    </source>
</evidence>
<reference evidence="8 9" key="1">
    <citation type="submission" date="2011-09" db="EMBL/GenBank/DDBJ databases">
        <title>The permanent draft genome of Caldithrix abyssi DSM 13497.</title>
        <authorList>
            <consortium name="US DOE Joint Genome Institute (JGI-PGF)"/>
            <person name="Lucas S."/>
            <person name="Han J."/>
            <person name="Lapidus A."/>
            <person name="Bruce D."/>
            <person name="Goodwin L."/>
            <person name="Pitluck S."/>
            <person name="Peters L."/>
            <person name="Kyrpides N."/>
            <person name="Mavromatis K."/>
            <person name="Ivanova N."/>
            <person name="Mikhailova N."/>
            <person name="Chertkov O."/>
            <person name="Detter J.C."/>
            <person name="Tapia R."/>
            <person name="Han C."/>
            <person name="Land M."/>
            <person name="Hauser L."/>
            <person name="Markowitz V."/>
            <person name="Cheng J.-F."/>
            <person name="Hugenholtz P."/>
            <person name="Woyke T."/>
            <person name="Wu D."/>
            <person name="Spring S."/>
            <person name="Brambilla E."/>
            <person name="Klenk H.-P."/>
            <person name="Eisen J.A."/>
        </authorList>
    </citation>
    <scope>NUCLEOTIDE SEQUENCE [LARGE SCALE GENOMIC DNA]</scope>
    <source>
        <strain evidence="8 9">DSM 13497</strain>
    </source>
</reference>
<feature type="domain" description="Heparin-sulfate lyase N-terminal" evidence="6">
    <location>
        <begin position="58"/>
        <end position="347"/>
    </location>
</feature>
<dbReference type="PaxDb" id="880073-Calab_2242"/>
<evidence type="ECO:0000256" key="4">
    <source>
        <dbReference type="ARBA" id="ARBA00023239"/>
    </source>
</evidence>
<dbReference type="EMBL" id="CP018099">
    <property type="protein sequence ID" value="APF17776.1"/>
    <property type="molecule type" value="Genomic_DNA"/>
</dbReference>
<dbReference type="Proteomes" id="UP000004671">
    <property type="component" value="Chromosome"/>
</dbReference>
<comment type="subcellular location">
    <subcellularLocation>
        <location evidence="1">Periplasm</location>
    </subcellularLocation>
</comment>
<name>H1XWL4_CALAY</name>
<dbReference type="GO" id="GO:0042597">
    <property type="term" value="C:periplasmic space"/>
    <property type="evidence" value="ECO:0007669"/>
    <property type="project" value="UniProtKB-SubCell"/>
</dbReference>
<dbReference type="Proteomes" id="UP000183868">
    <property type="component" value="Chromosome"/>
</dbReference>
<evidence type="ECO:0000256" key="3">
    <source>
        <dbReference type="ARBA" id="ARBA00022764"/>
    </source>
</evidence>
<evidence type="ECO:0000256" key="2">
    <source>
        <dbReference type="ARBA" id="ARBA00022729"/>
    </source>
</evidence>
<dbReference type="GO" id="GO:0016829">
    <property type="term" value="F:lyase activity"/>
    <property type="evidence" value="ECO:0007669"/>
    <property type="project" value="UniProtKB-KW"/>
</dbReference>
<dbReference type="InterPro" id="IPR008929">
    <property type="entry name" value="Chondroitin_lyas"/>
</dbReference>
<keyword evidence="3" id="KW-0574">Periplasm</keyword>
<organism evidence="8 9">
    <name type="scientific">Caldithrix abyssi DSM 13497</name>
    <dbReference type="NCBI Taxonomy" id="880073"/>
    <lineage>
        <taxon>Bacteria</taxon>
        <taxon>Pseudomonadati</taxon>
        <taxon>Calditrichota</taxon>
        <taxon>Calditrichia</taxon>
        <taxon>Calditrichales</taxon>
        <taxon>Calditrichaceae</taxon>
        <taxon>Caldithrix</taxon>
    </lineage>
</organism>
<dbReference type="InterPro" id="IPR031680">
    <property type="entry name" value="Hepar_II_III_N"/>
</dbReference>
<dbReference type="AlphaFoldDB" id="H1XWL4"/>
<dbReference type="PANTHER" id="PTHR39210:SF1">
    <property type="entry name" value="HEPARIN-SULFATE LYASE"/>
    <property type="match status" value="1"/>
</dbReference>
<dbReference type="Pfam" id="PF16889">
    <property type="entry name" value="Hepar_II_III_N"/>
    <property type="match status" value="1"/>
</dbReference>
<evidence type="ECO:0000313" key="9">
    <source>
        <dbReference type="Proteomes" id="UP000004671"/>
    </source>
</evidence>
<dbReference type="PANTHER" id="PTHR39210">
    <property type="entry name" value="HEPARIN-SULFATE LYASE"/>
    <property type="match status" value="1"/>
</dbReference>
<feature type="domain" description="Heparinase II/III-like C-terminal" evidence="5">
    <location>
        <begin position="404"/>
        <end position="551"/>
    </location>
</feature>
<dbReference type="Gene3D" id="1.50.10.100">
    <property type="entry name" value="Chondroitin AC/alginate lyase"/>
    <property type="match status" value="1"/>
</dbReference>
<keyword evidence="4" id="KW-0456">Lyase</keyword>
<proteinExistence type="predicted"/>
<dbReference type="KEGG" id="caby:Cabys_1025"/>
<dbReference type="SUPFAM" id="SSF48230">
    <property type="entry name" value="Chondroitin AC/alginate lyase"/>
    <property type="match status" value="1"/>
</dbReference>
<evidence type="ECO:0000313" key="10">
    <source>
        <dbReference type="Proteomes" id="UP000183868"/>
    </source>
</evidence>
<evidence type="ECO:0000313" key="7">
    <source>
        <dbReference type="EMBL" id="APF17776.1"/>
    </source>
</evidence>
<dbReference type="InParanoid" id="H1XWL4"/>
<keyword evidence="9" id="KW-1185">Reference proteome</keyword>